<gene>
    <name evidence="1" type="ORF">H1Q58_03935</name>
</gene>
<accession>A0A7D7RF99</accession>
<protein>
    <submittedName>
        <fullName evidence="1">Acetamidase/formamidase family protein</fullName>
    </submittedName>
</protein>
<dbReference type="GO" id="GO:0016811">
    <property type="term" value="F:hydrolase activity, acting on carbon-nitrogen (but not peptide) bonds, in linear amides"/>
    <property type="evidence" value="ECO:0007669"/>
    <property type="project" value="InterPro"/>
</dbReference>
<dbReference type="InterPro" id="IPR004304">
    <property type="entry name" value="FmdA_AmdA"/>
</dbReference>
<organism evidence="1 2">
    <name type="scientific">Planococcus maritimus</name>
    <dbReference type="NCBI Taxonomy" id="192421"/>
    <lineage>
        <taxon>Bacteria</taxon>
        <taxon>Bacillati</taxon>
        <taxon>Bacillota</taxon>
        <taxon>Bacilli</taxon>
        <taxon>Bacillales</taxon>
        <taxon>Caryophanaceae</taxon>
        <taxon>Planococcus</taxon>
    </lineage>
</organism>
<reference evidence="1 2" key="1">
    <citation type="submission" date="2020-07" db="EMBL/GenBank/DDBJ databases">
        <title>Screening of a cold-adapted Planococcus bacterium producing protease in traditional shrimp paste and protease identification by genome sequencing.</title>
        <authorList>
            <person name="Gao R."/>
            <person name="Leng W."/>
            <person name="Chu Q."/>
            <person name="Wu X."/>
            <person name="Liu H."/>
            <person name="Li X."/>
        </authorList>
    </citation>
    <scope>NUCLEOTIDE SEQUENCE [LARGE SCALE GENOMIC DNA]</scope>
    <source>
        <strain evidence="1 2">XJ11</strain>
    </source>
</reference>
<dbReference type="KEGG" id="pdec:H1Q58_03935"/>
<dbReference type="EMBL" id="CP059540">
    <property type="protein sequence ID" value="QMT18180.1"/>
    <property type="molecule type" value="Genomic_DNA"/>
</dbReference>
<dbReference type="Pfam" id="PF03069">
    <property type="entry name" value="FmdA_AmdA"/>
    <property type="match status" value="1"/>
</dbReference>
<dbReference type="Gene3D" id="3.10.28.20">
    <property type="entry name" value="Acetamidase/Formamidase-like domains"/>
    <property type="match status" value="1"/>
</dbReference>
<proteinExistence type="predicted"/>
<evidence type="ECO:0000313" key="2">
    <source>
        <dbReference type="Proteomes" id="UP000514716"/>
    </source>
</evidence>
<name>A0A7D7RF99_PLAMR</name>
<dbReference type="AlphaFoldDB" id="A0A7D7RF99"/>
<dbReference type="Proteomes" id="UP000514716">
    <property type="component" value="Chromosome"/>
</dbReference>
<dbReference type="PANTHER" id="PTHR31891:SF1">
    <property type="entry name" value="FORMAMIDASE C869.04-RELATED"/>
    <property type="match status" value="1"/>
</dbReference>
<evidence type="ECO:0000313" key="1">
    <source>
        <dbReference type="EMBL" id="QMT18180.1"/>
    </source>
</evidence>
<dbReference type="Gene3D" id="2.60.120.580">
    <property type="entry name" value="Acetamidase/Formamidase-like domains"/>
    <property type="match status" value="1"/>
</dbReference>
<dbReference type="SUPFAM" id="SSF141130">
    <property type="entry name" value="Acetamidase/Formamidase-like"/>
    <property type="match status" value="1"/>
</dbReference>
<dbReference type="RefSeq" id="WP_182092816.1">
    <property type="nucleotide sequence ID" value="NZ_CP059540.1"/>
</dbReference>
<keyword evidence="2" id="KW-1185">Reference proteome</keyword>
<dbReference type="PANTHER" id="PTHR31891">
    <property type="entry name" value="FORMAMIDASE C869.04-RELATED"/>
    <property type="match status" value="1"/>
</dbReference>
<sequence length="311" mass="33620">MKHRIELKSEHLHSSFNSTYPPILKVRSGDTLETQTPDIEWGYSAAEGEERVIYSSREQEEKLGHPLIGPIEIEGARPGMVLEVRIDENIPGWYGRNWAGGTPAWQNEKLGIANSERLQVDWELNREQMTGKCAMAGTEFSVALSPFLGLIGLAPGAPGTHPTAPPYRTGGNIDCKELVKGSSLFLPIEVDGAMLSFGDGHALQGDGENSGTAIECPMDHVALTVVLHEEMTLRMPKAKTPAGWVTFGFDEDLNEAAATALDEMIGLIQDFHSVSKTQATALASVAVDLHITQIVNGVKGVHALLPHGAIR</sequence>